<evidence type="ECO:0000313" key="3">
    <source>
        <dbReference type="Proteomes" id="UP000199604"/>
    </source>
</evidence>
<keyword evidence="1" id="KW-0472">Membrane</keyword>
<accession>A0A1I0VQ26</accession>
<dbReference type="Proteomes" id="UP000199604">
    <property type="component" value="Unassembled WGS sequence"/>
</dbReference>
<dbReference type="InterPro" id="IPR023353">
    <property type="entry name" value="LemA-like_dom_sf"/>
</dbReference>
<evidence type="ECO:0000256" key="1">
    <source>
        <dbReference type="SAM" id="Phobius"/>
    </source>
</evidence>
<proteinExistence type="predicted"/>
<gene>
    <name evidence="2" type="ORF">SAMN05660845_0521</name>
</gene>
<dbReference type="EMBL" id="FOJT01000001">
    <property type="protein sequence ID" value="SFA78368.1"/>
    <property type="molecule type" value="Genomic_DNA"/>
</dbReference>
<keyword evidence="1" id="KW-0812">Transmembrane</keyword>
<reference evidence="3" key="1">
    <citation type="submission" date="2016-10" db="EMBL/GenBank/DDBJ databases">
        <authorList>
            <person name="Varghese N."/>
            <person name="Submissions S."/>
        </authorList>
    </citation>
    <scope>NUCLEOTIDE SEQUENCE [LARGE SCALE GENOMIC DNA]</scope>
    <source>
        <strain evidence="3">DSM 21789</strain>
    </source>
</reference>
<keyword evidence="3" id="KW-1185">Reference proteome</keyword>
<dbReference type="SUPFAM" id="SSF140478">
    <property type="entry name" value="LemA-like"/>
    <property type="match status" value="1"/>
</dbReference>
<dbReference type="RefSeq" id="WP_091473618.1">
    <property type="nucleotide sequence ID" value="NZ_FOJT01000001.1"/>
</dbReference>
<organism evidence="2 3">
    <name type="scientific">Flavobacterium swingsii</name>
    <dbReference type="NCBI Taxonomy" id="498292"/>
    <lineage>
        <taxon>Bacteria</taxon>
        <taxon>Pseudomonadati</taxon>
        <taxon>Bacteroidota</taxon>
        <taxon>Flavobacteriia</taxon>
        <taxon>Flavobacteriales</taxon>
        <taxon>Flavobacteriaceae</taxon>
        <taxon>Flavobacterium</taxon>
    </lineage>
</organism>
<evidence type="ECO:0000313" key="2">
    <source>
        <dbReference type="EMBL" id="SFA78368.1"/>
    </source>
</evidence>
<name>A0A1I0VQ26_9FLAO</name>
<feature type="transmembrane region" description="Helical" evidence="1">
    <location>
        <begin position="7"/>
        <end position="25"/>
    </location>
</feature>
<dbReference type="AlphaFoldDB" id="A0A1I0VQ26"/>
<dbReference type="OrthoDB" id="1364149at2"/>
<protein>
    <recommendedName>
        <fullName evidence="4">LemA protein</fullName>
    </recommendedName>
</protein>
<sequence length="181" mass="21778">MKYLRGCLVIFIGFILIFTVIYFFYKSNVISSLETRSKKVELNWKNYVESIKSRNVKLKKRNIQNDSLIYFINISEKSKSDKFTVEFEFNEYEINQNLMIENSRNEFNDVLNKNIEIYNQSVREYNTYRGIFPNFIIAKKANSPKYFDYFDIIKYGIENQNPKIKRKKVEDWIKNGGDFPE</sequence>
<evidence type="ECO:0008006" key="4">
    <source>
        <dbReference type="Google" id="ProtNLM"/>
    </source>
</evidence>
<keyword evidence="1" id="KW-1133">Transmembrane helix</keyword>
<dbReference type="STRING" id="498292.SAMN05660845_0521"/>